<keyword evidence="2" id="KW-1185">Reference proteome</keyword>
<protein>
    <submittedName>
        <fullName evidence="1">NADH dehydrogenase</fullName>
    </submittedName>
</protein>
<proteinExistence type="predicted"/>
<name>K2GSF1_9RHOB</name>
<dbReference type="STRING" id="1231392.OCGS_0601"/>
<comment type="caution">
    <text evidence="1">The sequence shown here is derived from an EMBL/GenBank/DDBJ whole genome shotgun (WGS) entry which is preliminary data.</text>
</comment>
<accession>K2GSF1</accession>
<dbReference type="AlphaFoldDB" id="K2GSF1"/>
<dbReference type="PANTHER" id="PTHR12910">
    <property type="entry name" value="NADH-UBIQUINONE OXIDOREDUCTASE SUBUNIT B17.2"/>
    <property type="match status" value="1"/>
</dbReference>
<dbReference type="GO" id="GO:0006979">
    <property type="term" value="P:response to oxidative stress"/>
    <property type="evidence" value="ECO:0007669"/>
    <property type="project" value="TreeGrafter"/>
</dbReference>
<dbReference type="PANTHER" id="PTHR12910:SF2">
    <property type="entry name" value="NADH DEHYDROGENASE [UBIQUINONE] 1 ALPHA SUBCOMPLEX SUBUNIT 12"/>
    <property type="match status" value="1"/>
</dbReference>
<sequence length="148" mass="16991">MAGLDAGRAIGHIRRNRPEAEMGILHKLLGAVTWWNGATLNTRLWSWRKGTRVGEDEMGNTFYQTKDGQRRWVIYNGLSEASRIGPEWHGWLHHTWDEPPTTAPVLRKAWEKPHLPNLTGTDLAYAPEGSLRRVDPVVRKDYEAWTPE</sequence>
<dbReference type="eggNOG" id="COG3761">
    <property type="taxonomic scope" value="Bacteria"/>
</dbReference>
<dbReference type="Proteomes" id="UP000006765">
    <property type="component" value="Unassembled WGS sequence"/>
</dbReference>
<reference evidence="1 2" key="1">
    <citation type="journal article" date="2012" name="J. Bacteriol.">
        <title>Draft Genome Sequence of Oceaniovalibus guishaninsula JLT2003T.</title>
        <authorList>
            <person name="Tang K."/>
            <person name="Liu K."/>
            <person name="Jiao N."/>
        </authorList>
    </citation>
    <scope>NUCLEOTIDE SEQUENCE [LARGE SCALE GENOMIC DNA]</scope>
    <source>
        <strain evidence="1 2">JLT2003</strain>
    </source>
</reference>
<gene>
    <name evidence="1" type="ORF">OCGS_0601</name>
</gene>
<dbReference type="Pfam" id="PF05071">
    <property type="entry name" value="NDUFA12"/>
    <property type="match status" value="1"/>
</dbReference>
<dbReference type="InterPro" id="IPR007763">
    <property type="entry name" value="NDUFA12"/>
</dbReference>
<organism evidence="1 2">
    <name type="scientific">Oceaniovalibus guishaninsula JLT2003</name>
    <dbReference type="NCBI Taxonomy" id="1231392"/>
    <lineage>
        <taxon>Bacteria</taxon>
        <taxon>Pseudomonadati</taxon>
        <taxon>Pseudomonadota</taxon>
        <taxon>Alphaproteobacteria</taxon>
        <taxon>Rhodobacterales</taxon>
        <taxon>Roseobacteraceae</taxon>
        <taxon>Oceaniovalibus</taxon>
    </lineage>
</organism>
<evidence type="ECO:0000313" key="1">
    <source>
        <dbReference type="EMBL" id="EKE45511.1"/>
    </source>
</evidence>
<dbReference type="NCBIfam" id="NF006040">
    <property type="entry name" value="PRK08183.1"/>
    <property type="match status" value="1"/>
</dbReference>
<evidence type="ECO:0000313" key="2">
    <source>
        <dbReference type="Proteomes" id="UP000006765"/>
    </source>
</evidence>
<dbReference type="GO" id="GO:0045271">
    <property type="term" value="C:respiratory chain complex I"/>
    <property type="evidence" value="ECO:0007669"/>
    <property type="project" value="InterPro"/>
</dbReference>
<dbReference type="EMBL" id="AMGO01000007">
    <property type="protein sequence ID" value="EKE45511.1"/>
    <property type="molecule type" value="Genomic_DNA"/>
</dbReference>
<dbReference type="PATRIC" id="fig|1231392.3.peg.603"/>